<organism evidence="5 6">
    <name type="scientific">Saccharibacillus alkalitolerans</name>
    <dbReference type="NCBI Taxonomy" id="2705290"/>
    <lineage>
        <taxon>Bacteria</taxon>
        <taxon>Bacillati</taxon>
        <taxon>Bacillota</taxon>
        <taxon>Bacilli</taxon>
        <taxon>Bacillales</taxon>
        <taxon>Paenibacillaceae</taxon>
        <taxon>Saccharibacillus</taxon>
    </lineage>
</organism>
<sequence>MPLNPSVILKAVHLCKTYAAGGEQFHAVRNVSLDIREGEFTVIMGDSGSGKSTLLYVLSGMDAPTSGEIHFEGERIDRYKEKKMAAFRSRKIGYVYQSINLVPDLTLFENIALPGYIAGLGKAETEKRAAELMNEMEISPLRRRLPSQVSGGQQQRAAIARALIHSPSLLFADEPTGSLNHEHGVAVLDILTACNRRGQSVVMVTHDIKAAARADRLILIRDGRIGGELHFGEFPEANAAQREEMIFAFVTGKE</sequence>
<gene>
    <name evidence="5" type="ORF">GYN08_10685</name>
</gene>
<evidence type="ECO:0000256" key="1">
    <source>
        <dbReference type="ARBA" id="ARBA00022448"/>
    </source>
</evidence>
<dbReference type="InterPro" id="IPR017871">
    <property type="entry name" value="ABC_transporter-like_CS"/>
</dbReference>
<evidence type="ECO:0000313" key="6">
    <source>
        <dbReference type="Proteomes" id="UP000800303"/>
    </source>
</evidence>
<dbReference type="PANTHER" id="PTHR24220:SF86">
    <property type="entry name" value="ABC TRANSPORTER ABCH.1"/>
    <property type="match status" value="1"/>
</dbReference>
<feature type="domain" description="ABC transporter" evidence="4">
    <location>
        <begin position="9"/>
        <end position="247"/>
    </location>
</feature>
<dbReference type="PANTHER" id="PTHR24220">
    <property type="entry name" value="IMPORT ATP-BINDING PROTEIN"/>
    <property type="match status" value="1"/>
</dbReference>
<evidence type="ECO:0000313" key="5">
    <source>
        <dbReference type="EMBL" id="NGZ75787.1"/>
    </source>
</evidence>
<dbReference type="CDD" id="cd03255">
    <property type="entry name" value="ABC_MJ0796_LolCDE_FtsE"/>
    <property type="match status" value="1"/>
</dbReference>
<keyword evidence="2" id="KW-0547">Nucleotide-binding</keyword>
<dbReference type="PROSITE" id="PS00211">
    <property type="entry name" value="ABC_TRANSPORTER_1"/>
    <property type="match status" value="1"/>
</dbReference>
<proteinExistence type="predicted"/>
<name>A0ABX0F480_9BACL</name>
<keyword evidence="1" id="KW-0813">Transport</keyword>
<reference evidence="5 6" key="1">
    <citation type="submission" date="2020-01" db="EMBL/GenBank/DDBJ databases">
        <title>Polyphasic characterisation and genomic insights into a novel alkali tolerant bacterium VR-M41.</title>
        <authorList>
            <person name="Vemuluri V.R."/>
        </authorList>
    </citation>
    <scope>NUCLEOTIDE SEQUENCE [LARGE SCALE GENOMIC DNA]</scope>
    <source>
        <strain evidence="5 6">VR-M41</strain>
    </source>
</reference>
<evidence type="ECO:0000259" key="4">
    <source>
        <dbReference type="PROSITE" id="PS50893"/>
    </source>
</evidence>
<dbReference type="InterPro" id="IPR003439">
    <property type="entry name" value="ABC_transporter-like_ATP-bd"/>
</dbReference>
<evidence type="ECO:0000256" key="3">
    <source>
        <dbReference type="ARBA" id="ARBA00022840"/>
    </source>
</evidence>
<dbReference type="GO" id="GO:0005524">
    <property type="term" value="F:ATP binding"/>
    <property type="evidence" value="ECO:0007669"/>
    <property type="project" value="UniProtKB-KW"/>
</dbReference>
<keyword evidence="3 5" id="KW-0067">ATP-binding</keyword>
<dbReference type="Proteomes" id="UP000800303">
    <property type="component" value="Unassembled WGS sequence"/>
</dbReference>
<dbReference type="SUPFAM" id="SSF52540">
    <property type="entry name" value="P-loop containing nucleoside triphosphate hydrolases"/>
    <property type="match status" value="1"/>
</dbReference>
<dbReference type="SMART" id="SM00382">
    <property type="entry name" value="AAA"/>
    <property type="match status" value="1"/>
</dbReference>
<dbReference type="PROSITE" id="PS50893">
    <property type="entry name" value="ABC_TRANSPORTER_2"/>
    <property type="match status" value="1"/>
</dbReference>
<keyword evidence="6" id="KW-1185">Reference proteome</keyword>
<dbReference type="Gene3D" id="3.40.50.300">
    <property type="entry name" value="P-loop containing nucleotide triphosphate hydrolases"/>
    <property type="match status" value="1"/>
</dbReference>
<dbReference type="EMBL" id="JAAFGS010000003">
    <property type="protein sequence ID" value="NGZ75787.1"/>
    <property type="molecule type" value="Genomic_DNA"/>
</dbReference>
<dbReference type="InterPro" id="IPR017911">
    <property type="entry name" value="MacB-like_ATP-bd"/>
</dbReference>
<accession>A0ABX0F480</accession>
<dbReference type="Pfam" id="PF00005">
    <property type="entry name" value="ABC_tran"/>
    <property type="match status" value="1"/>
</dbReference>
<evidence type="ECO:0000256" key="2">
    <source>
        <dbReference type="ARBA" id="ARBA00022741"/>
    </source>
</evidence>
<dbReference type="InterPro" id="IPR003593">
    <property type="entry name" value="AAA+_ATPase"/>
</dbReference>
<dbReference type="InterPro" id="IPR027417">
    <property type="entry name" value="P-loop_NTPase"/>
</dbReference>
<protein>
    <submittedName>
        <fullName evidence="5">ABC transporter ATP-binding protein</fullName>
    </submittedName>
</protein>
<comment type="caution">
    <text evidence="5">The sequence shown here is derived from an EMBL/GenBank/DDBJ whole genome shotgun (WGS) entry which is preliminary data.</text>
</comment>
<dbReference type="InterPro" id="IPR015854">
    <property type="entry name" value="ABC_transpr_LolD-like"/>
</dbReference>